<dbReference type="InterPro" id="IPR002034">
    <property type="entry name" value="AIPM/Hcit_synth_CS"/>
</dbReference>
<dbReference type="FunFam" id="3.20.20.70:FF:000071">
    <property type="entry name" value="Hydroxymethylglutaryl-CoA lyase"/>
    <property type="match status" value="1"/>
</dbReference>
<feature type="domain" description="Pyruvate carboxyltransferase" evidence="6">
    <location>
        <begin position="9"/>
        <end position="276"/>
    </location>
</feature>
<reference evidence="7 8" key="2">
    <citation type="submission" date="2019-05" db="EMBL/GenBank/DDBJ databases">
        <authorList>
            <person name="Suflita J.M."/>
            <person name="Marks C.R."/>
        </authorList>
    </citation>
    <scope>NUCLEOTIDE SEQUENCE [LARGE SCALE GENOMIC DNA]</scope>
    <source>
        <strain evidence="7 8">ALDC</strain>
    </source>
</reference>
<dbReference type="PANTHER" id="PTHR42738">
    <property type="entry name" value="HYDROXYMETHYLGLUTARYL-COA LYASE"/>
    <property type="match status" value="1"/>
</dbReference>
<name>A0A4P8L800_9BACT</name>
<comment type="similarity">
    <text evidence="5">Belongs to the alpha-IPM synthase/homocitrate synthase family.</text>
</comment>
<dbReference type="Proteomes" id="UP000298602">
    <property type="component" value="Chromosome"/>
</dbReference>
<sequence length="320" mass="34219">MQMDVASKVIIREVALRDGLQSEKAFVSTEDKLLLIQALSEAGVEYLETTSFVNPKAIPQLKDAADLMARVDRSGPLKHEIMVPNIKGAQLALKAGADRLLVFVSASDAHNQANVRRSVVDSLADLEAIFEMAREKSVPVAGAIAVSFGCPYQGRVPEADVLKIARHFVGCGADRISLADTTGMANPRQISKMVSFFKQELADVPLCLHLHNNRGVAMANLYAGYLAGINMFDTSLGGIGGCPNVPQAAGNLATEDVVFMFEEMGVDTGINLAKLIKAAQALEKILQHPLPGQLMKSGPADPLLAHELCNIGRQACMITS</sequence>
<dbReference type="PROSITE" id="PS50991">
    <property type="entry name" value="PYR_CT"/>
    <property type="match status" value="1"/>
</dbReference>
<evidence type="ECO:0000256" key="1">
    <source>
        <dbReference type="ARBA" id="ARBA00009405"/>
    </source>
</evidence>
<evidence type="ECO:0000256" key="3">
    <source>
        <dbReference type="ARBA" id="ARBA00022723"/>
    </source>
</evidence>
<dbReference type="Gene3D" id="3.20.20.70">
    <property type="entry name" value="Aldolase class I"/>
    <property type="match status" value="1"/>
</dbReference>
<dbReference type="OrthoDB" id="9784013at2"/>
<dbReference type="InterPro" id="IPR043594">
    <property type="entry name" value="HMGL"/>
</dbReference>
<comment type="similarity">
    <text evidence="1">Belongs to the HMG-CoA lyase family.</text>
</comment>
<dbReference type="GO" id="GO:0046872">
    <property type="term" value="F:metal ion binding"/>
    <property type="evidence" value="ECO:0007669"/>
    <property type="project" value="UniProtKB-KW"/>
</dbReference>
<evidence type="ECO:0000256" key="4">
    <source>
        <dbReference type="ARBA" id="ARBA00023239"/>
    </source>
</evidence>
<dbReference type="GO" id="GO:0046951">
    <property type="term" value="P:ketone body biosynthetic process"/>
    <property type="evidence" value="ECO:0007669"/>
    <property type="project" value="TreeGrafter"/>
</dbReference>
<dbReference type="RefSeq" id="WP_137425614.1">
    <property type="nucleotide sequence ID" value="NZ_CP040098.1"/>
</dbReference>
<dbReference type="NCBIfam" id="NF004283">
    <property type="entry name" value="PRK05692.1"/>
    <property type="match status" value="1"/>
</dbReference>
<dbReference type="GO" id="GO:0004419">
    <property type="term" value="F:hydroxymethylglutaryl-CoA lyase activity"/>
    <property type="evidence" value="ECO:0007669"/>
    <property type="project" value="TreeGrafter"/>
</dbReference>
<evidence type="ECO:0000256" key="2">
    <source>
        <dbReference type="ARBA" id="ARBA00022679"/>
    </source>
</evidence>
<dbReference type="GO" id="GO:0046912">
    <property type="term" value="F:acyltransferase activity, acyl groups converted into alkyl on transfer"/>
    <property type="evidence" value="ECO:0007669"/>
    <property type="project" value="InterPro"/>
</dbReference>
<dbReference type="PANTHER" id="PTHR42738:SF7">
    <property type="entry name" value="HYDROXYMETHYLGLUTARYL-COA LYASE"/>
    <property type="match status" value="1"/>
</dbReference>
<keyword evidence="2 5" id="KW-0808">Transferase</keyword>
<keyword evidence="3" id="KW-0479">Metal-binding</keyword>
<evidence type="ECO:0000259" key="6">
    <source>
        <dbReference type="PROSITE" id="PS50991"/>
    </source>
</evidence>
<dbReference type="InterPro" id="IPR013785">
    <property type="entry name" value="Aldolase_TIM"/>
</dbReference>
<evidence type="ECO:0000313" key="7">
    <source>
        <dbReference type="EMBL" id="QCQ23335.1"/>
    </source>
</evidence>
<dbReference type="SUPFAM" id="SSF51569">
    <property type="entry name" value="Aldolase"/>
    <property type="match status" value="1"/>
</dbReference>
<evidence type="ECO:0000256" key="5">
    <source>
        <dbReference type="RuleBase" id="RU003523"/>
    </source>
</evidence>
<reference evidence="7 8" key="1">
    <citation type="submission" date="2019-05" db="EMBL/GenBank/DDBJ databases">
        <title>The Complete Genome Sequence of the n-alkane-degrading Desulfoglaeba alkanexedens ALDC reveals multiple alkylsuccinate synthase gene clusters.</title>
        <authorList>
            <person name="Callaghan A.V."/>
            <person name="Davidova I.A."/>
            <person name="Duncan K.E."/>
            <person name="Morris B."/>
            <person name="McInerney M.J."/>
        </authorList>
    </citation>
    <scope>NUCLEOTIDE SEQUENCE [LARGE SCALE GENOMIC DNA]</scope>
    <source>
        <strain evidence="7 8">ALDC</strain>
    </source>
</reference>
<dbReference type="KEGG" id="dax:FDQ92_14855"/>
<keyword evidence="4 7" id="KW-0456">Lyase</keyword>
<keyword evidence="8" id="KW-1185">Reference proteome</keyword>
<dbReference type="Pfam" id="PF00682">
    <property type="entry name" value="HMGL-like"/>
    <property type="match status" value="1"/>
</dbReference>
<evidence type="ECO:0000313" key="8">
    <source>
        <dbReference type="Proteomes" id="UP000298602"/>
    </source>
</evidence>
<dbReference type="InterPro" id="IPR000891">
    <property type="entry name" value="PYR_CT"/>
</dbReference>
<dbReference type="EMBL" id="CP040098">
    <property type="protein sequence ID" value="QCQ23335.1"/>
    <property type="molecule type" value="Genomic_DNA"/>
</dbReference>
<dbReference type="CDD" id="cd07938">
    <property type="entry name" value="DRE_TIM_HMGL"/>
    <property type="match status" value="1"/>
</dbReference>
<dbReference type="PROSITE" id="PS00815">
    <property type="entry name" value="AIPM_HOMOCIT_SYNTH_1"/>
    <property type="match status" value="1"/>
</dbReference>
<protein>
    <submittedName>
        <fullName evidence="7">Hydroxymethylglutaryl-CoA lyase</fullName>
    </submittedName>
</protein>
<dbReference type="AlphaFoldDB" id="A0A4P8L800"/>
<proteinExistence type="inferred from homology"/>
<gene>
    <name evidence="7" type="ORF">FDQ92_14855</name>
</gene>
<accession>A0A4P8L800</accession>
<dbReference type="GO" id="GO:0006552">
    <property type="term" value="P:L-leucine catabolic process"/>
    <property type="evidence" value="ECO:0007669"/>
    <property type="project" value="TreeGrafter"/>
</dbReference>
<organism evidence="7 8">
    <name type="scientific">Desulfoglaeba alkanexedens ALDC</name>
    <dbReference type="NCBI Taxonomy" id="980445"/>
    <lineage>
        <taxon>Bacteria</taxon>
        <taxon>Pseudomonadati</taxon>
        <taxon>Thermodesulfobacteriota</taxon>
        <taxon>Syntrophobacteria</taxon>
        <taxon>Syntrophobacterales</taxon>
        <taxon>Syntrophobacteraceae</taxon>
        <taxon>Desulfoglaeba</taxon>
    </lineage>
</organism>